<gene>
    <name evidence="2" type="ORF">GYMLUDRAFT_266128</name>
</gene>
<evidence type="ECO:0000256" key="1">
    <source>
        <dbReference type="SAM" id="MobiDB-lite"/>
    </source>
</evidence>
<feature type="region of interest" description="Disordered" evidence="1">
    <location>
        <begin position="1"/>
        <end position="85"/>
    </location>
</feature>
<feature type="region of interest" description="Disordered" evidence="1">
    <location>
        <begin position="531"/>
        <end position="560"/>
    </location>
</feature>
<dbReference type="EMBL" id="KN834898">
    <property type="protein sequence ID" value="KIK50518.1"/>
    <property type="molecule type" value="Genomic_DNA"/>
</dbReference>
<reference evidence="2 3" key="1">
    <citation type="submission" date="2014-04" db="EMBL/GenBank/DDBJ databases">
        <title>Evolutionary Origins and Diversification of the Mycorrhizal Mutualists.</title>
        <authorList>
            <consortium name="DOE Joint Genome Institute"/>
            <consortium name="Mycorrhizal Genomics Consortium"/>
            <person name="Kohler A."/>
            <person name="Kuo A."/>
            <person name="Nagy L.G."/>
            <person name="Floudas D."/>
            <person name="Copeland A."/>
            <person name="Barry K.W."/>
            <person name="Cichocki N."/>
            <person name="Veneault-Fourrey C."/>
            <person name="LaButti K."/>
            <person name="Lindquist E.A."/>
            <person name="Lipzen A."/>
            <person name="Lundell T."/>
            <person name="Morin E."/>
            <person name="Murat C."/>
            <person name="Riley R."/>
            <person name="Ohm R."/>
            <person name="Sun H."/>
            <person name="Tunlid A."/>
            <person name="Henrissat B."/>
            <person name="Grigoriev I.V."/>
            <person name="Hibbett D.S."/>
            <person name="Martin F."/>
        </authorList>
    </citation>
    <scope>NUCLEOTIDE SEQUENCE [LARGE SCALE GENOMIC DNA]</scope>
    <source>
        <strain evidence="2 3">FD-317 M1</strain>
    </source>
</reference>
<proteinExistence type="predicted"/>
<keyword evidence="3" id="KW-1185">Reference proteome</keyword>
<organism evidence="2 3">
    <name type="scientific">Collybiopsis luxurians FD-317 M1</name>
    <dbReference type="NCBI Taxonomy" id="944289"/>
    <lineage>
        <taxon>Eukaryota</taxon>
        <taxon>Fungi</taxon>
        <taxon>Dikarya</taxon>
        <taxon>Basidiomycota</taxon>
        <taxon>Agaricomycotina</taxon>
        <taxon>Agaricomycetes</taxon>
        <taxon>Agaricomycetidae</taxon>
        <taxon>Agaricales</taxon>
        <taxon>Marasmiineae</taxon>
        <taxon>Omphalotaceae</taxon>
        <taxon>Collybiopsis</taxon>
        <taxon>Collybiopsis luxurians</taxon>
    </lineage>
</organism>
<feature type="compositionally biased region" description="Low complexity" evidence="1">
    <location>
        <begin position="319"/>
        <end position="333"/>
    </location>
</feature>
<accession>A0A0D0C743</accession>
<sequence length="560" mass="61481">MDPHRSLPLPSLANPTSGLRTGLRSQSKLYPSEDAQSPSLPSPVPDTRSSSPLPVPTPSDLSSPDQSPDPTPVAPPTLADSDSDIDMTEQTNETGRIVLSNNKSGPRVKNFKNLTPEDIDDLAEEVERCARYRGSAAKPIPDEDKKLMFFDAFSGMHSHTQHFKADRKNLYKLEWSVPNTDPDIEPDRPFIREMYSYCCGSHWAKDQATQHENLRMRGGERNAFLEFYSKVKSMNDRLRYVGDFYNDSQLLALLSRGITPALEKCLEECGVEITATTTLKKWKESVLDIECRFTQELKAAVPKRTSDDSSSSRPNKFFASSAPSSSANSRASSRVGSKVPAGKFSFKSFSAMSETEAQQQRNFIDEIKACRMCRTAYAGHQAKECGGGFLSVPFRPLTRQMVDFAKDFAKKNNFCPILYEALLKAFPESAPSVSAVTSSSSCSPISDLSAFMPPPPAPSVSAVYSRVSVAHVAQDSSLYHEPARVVHVSRSQSMGPLRCQDGHSRLSIASVARSDRPRSRPVASMVGQVLMHDFVEDDAPSSDDQRTPSPSPAGSSHGSH</sequence>
<feature type="compositionally biased region" description="Polar residues" evidence="1">
    <location>
        <begin position="13"/>
        <end position="39"/>
    </location>
</feature>
<name>A0A0D0C743_9AGAR</name>
<evidence type="ECO:0000313" key="2">
    <source>
        <dbReference type="EMBL" id="KIK50518.1"/>
    </source>
</evidence>
<dbReference type="HOGENOM" id="CLU_035621_0_0_1"/>
<protein>
    <submittedName>
        <fullName evidence="2">Uncharacterized protein</fullName>
    </submittedName>
</protein>
<evidence type="ECO:0000313" key="3">
    <source>
        <dbReference type="Proteomes" id="UP000053593"/>
    </source>
</evidence>
<feature type="region of interest" description="Disordered" evidence="1">
    <location>
        <begin position="302"/>
        <end position="338"/>
    </location>
</feature>
<dbReference type="AlphaFoldDB" id="A0A0D0C743"/>
<dbReference type="Proteomes" id="UP000053593">
    <property type="component" value="Unassembled WGS sequence"/>
</dbReference>